<keyword evidence="1" id="KW-1133">Transmembrane helix</keyword>
<dbReference type="AlphaFoldDB" id="A0A9P1CR49"/>
<keyword evidence="1" id="KW-0472">Membrane</keyword>
<name>A0A9P1CR49_9DINO</name>
<dbReference type="EMBL" id="CAMXCT020002112">
    <property type="protein sequence ID" value="CAL1149088.1"/>
    <property type="molecule type" value="Genomic_DNA"/>
</dbReference>
<accession>A0A9P1CR49</accession>
<evidence type="ECO:0000313" key="3">
    <source>
        <dbReference type="EMBL" id="CAL1149088.1"/>
    </source>
</evidence>
<evidence type="ECO:0000313" key="2">
    <source>
        <dbReference type="EMBL" id="CAI3995713.1"/>
    </source>
</evidence>
<reference evidence="3" key="2">
    <citation type="submission" date="2024-04" db="EMBL/GenBank/DDBJ databases">
        <authorList>
            <person name="Chen Y."/>
            <person name="Shah S."/>
            <person name="Dougan E. K."/>
            <person name="Thang M."/>
            <person name="Chan C."/>
        </authorList>
    </citation>
    <scope>NUCLEOTIDE SEQUENCE [LARGE SCALE GENOMIC DNA]</scope>
</reference>
<protein>
    <submittedName>
        <fullName evidence="4">Serine/threonine-protein phosphatase 2A 65 kDa regulatory subunit A beta isoform</fullName>
    </submittedName>
</protein>
<gene>
    <name evidence="2" type="ORF">C1SCF055_LOCUS22242</name>
</gene>
<evidence type="ECO:0000313" key="4">
    <source>
        <dbReference type="EMBL" id="CAL4783025.1"/>
    </source>
</evidence>
<sequence length="220" mass="24707">MLHSLSRAAIEHAETRGLVVLSGARASGSLAFGFGHSTSTGLSEEHSELSEEEEEFDVEPVREEKISCCYRLALCIGYFLPTWGHLSLANVGRSWAAGAFALWHCFMFLNSTILIFINCTSGVLRCYIQWFSEMREGGNPFVKTGAGNFVAICHFFGAFFRSYLLISVGSDLMRFTYLLCVDAWRPDAFEAYRRLVVSDAWKEIAVGQSLDLNQSRMRNR</sequence>
<feature type="transmembrane region" description="Helical" evidence="1">
    <location>
        <begin position="145"/>
        <end position="166"/>
    </location>
</feature>
<dbReference type="Proteomes" id="UP001152797">
    <property type="component" value="Unassembled WGS sequence"/>
</dbReference>
<dbReference type="EMBL" id="CAMXCT010002112">
    <property type="protein sequence ID" value="CAI3995713.1"/>
    <property type="molecule type" value="Genomic_DNA"/>
</dbReference>
<evidence type="ECO:0000313" key="5">
    <source>
        <dbReference type="Proteomes" id="UP001152797"/>
    </source>
</evidence>
<organism evidence="2">
    <name type="scientific">Cladocopium goreaui</name>
    <dbReference type="NCBI Taxonomy" id="2562237"/>
    <lineage>
        <taxon>Eukaryota</taxon>
        <taxon>Sar</taxon>
        <taxon>Alveolata</taxon>
        <taxon>Dinophyceae</taxon>
        <taxon>Suessiales</taxon>
        <taxon>Symbiodiniaceae</taxon>
        <taxon>Cladocopium</taxon>
    </lineage>
</organism>
<dbReference type="EMBL" id="CAMXCT030002112">
    <property type="protein sequence ID" value="CAL4783025.1"/>
    <property type="molecule type" value="Genomic_DNA"/>
</dbReference>
<proteinExistence type="predicted"/>
<evidence type="ECO:0000256" key="1">
    <source>
        <dbReference type="SAM" id="Phobius"/>
    </source>
</evidence>
<reference evidence="2" key="1">
    <citation type="submission" date="2022-10" db="EMBL/GenBank/DDBJ databases">
        <authorList>
            <person name="Chen Y."/>
            <person name="Dougan E. K."/>
            <person name="Chan C."/>
            <person name="Rhodes N."/>
            <person name="Thang M."/>
        </authorList>
    </citation>
    <scope>NUCLEOTIDE SEQUENCE</scope>
</reference>
<dbReference type="OrthoDB" id="442184at2759"/>
<keyword evidence="5" id="KW-1185">Reference proteome</keyword>
<keyword evidence="1" id="KW-0812">Transmembrane</keyword>
<feature type="transmembrane region" description="Helical" evidence="1">
    <location>
        <begin position="100"/>
        <end position="124"/>
    </location>
</feature>
<comment type="caution">
    <text evidence="2">The sequence shown here is derived from an EMBL/GenBank/DDBJ whole genome shotgun (WGS) entry which is preliminary data.</text>
</comment>